<organism evidence="3 4">
    <name type="scientific">Methylorubrum populi</name>
    <dbReference type="NCBI Taxonomy" id="223967"/>
    <lineage>
        <taxon>Bacteria</taxon>
        <taxon>Pseudomonadati</taxon>
        <taxon>Pseudomonadota</taxon>
        <taxon>Alphaproteobacteria</taxon>
        <taxon>Hyphomicrobiales</taxon>
        <taxon>Methylobacteriaceae</taxon>
        <taxon>Methylorubrum</taxon>
    </lineage>
</organism>
<dbReference type="PRINTS" id="PR01217">
    <property type="entry name" value="PRICHEXTENSN"/>
</dbReference>
<feature type="compositionally biased region" description="Basic and acidic residues" evidence="1">
    <location>
        <begin position="154"/>
        <end position="183"/>
    </location>
</feature>
<feature type="region of interest" description="Disordered" evidence="1">
    <location>
        <begin position="144"/>
        <end position="188"/>
    </location>
</feature>
<dbReference type="InterPro" id="IPR002477">
    <property type="entry name" value="Peptidoglycan-bd-like"/>
</dbReference>
<feature type="compositionally biased region" description="Basic and acidic residues" evidence="1">
    <location>
        <begin position="240"/>
        <end position="250"/>
    </location>
</feature>
<proteinExistence type="predicted"/>
<dbReference type="Pfam" id="PF01471">
    <property type="entry name" value="PG_binding_1"/>
    <property type="match status" value="1"/>
</dbReference>
<feature type="region of interest" description="Disordered" evidence="1">
    <location>
        <begin position="104"/>
        <end position="131"/>
    </location>
</feature>
<dbReference type="InterPro" id="IPR036366">
    <property type="entry name" value="PGBDSf"/>
</dbReference>
<reference evidence="3 4" key="1">
    <citation type="journal article" date="2016" name="Genome Announc.">
        <title>Complete Genome Sequence of Methylobacterium populi P-1M, Isolated from Pink-Pigmented Household Biofilm.</title>
        <authorList>
            <person name="Morohoshi T."/>
            <person name="Ikeda T."/>
        </authorList>
    </citation>
    <scope>NUCLEOTIDE SEQUENCE [LARGE SCALE GENOMIC DNA]</scope>
    <source>
        <strain evidence="3 4">P-1M</strain>
    </source>
</reference>
<evidence type="ECO:0000256" key="1">
    <source>
        <dbReference type="SAM" id="MobiDB-lite"/>
    </source>
</evidence>
<dbReference type="Gene3D" id="1.10.101.10">
    <property type="entry name" value="PGBD-like superfamily/PGBD"/>
    <property type="match status" value="1"/>
</dbReference>
<evidence type="ECO:0000313" key="4">
    <source>
        <dbReference type="Proteomes" id="UP000218288"/>
    </source>
</evidence>
<feature type="region of interest" description="Disordered" evidence="1">
    <location>
        <begin position="1"/>
        <end position="43"/>
    </location>
</feature>
<dbReference type="InterPro" id="IPR036365">
    <property type="entry name" value="PGBD-like_sf"/>
</dbReference>
<gene>
    <name evidence="3" type="ORF">MPPM_0720</name>
</gene>
<sequence>MMREPPARRDQREIVVPGDMRVGRSPAKSPRRKPAPRGPAASGWQASVLTAANGAGRFCLRYPGGVFGTLLGAGAAIYVCVNAMGLQAGPHPAPILPTVEPKPVAGKPAPQPVREVRAVETPKPAPAREVPAAPRDAIADMIRSGETTASVTPRAERRPEPKPAAKEKAEVAKTETAKPETAKPDPAVIRVQRALTKLGYGPLKDDGLMGPGTKAAIEKFERDRKLPVKGEAAGPTLRALTREMTAKASG</sequence>
<dbReference type="SUPFAM" id="SSF47090">
    <property type="entry name" value="PGBD-like"/>
    <property type="match status" value="1"/>
</dbReference>
<feature type="region of interest" description="Disordered" evidence="1">
    <location>
        <begin position="229"/>
        <end position="250"/>
    </location>
</feature>
<dbReference type="AlphaFoldDB" id="A0A160PB15"/>
<evidence type="ECO:0000313" key="3">
    <source>
        <dbReference type="EMBL" id="BAU89325.1"/>
    </source>
</evidence>
<evidence type="ECO:0000259" key="2">
    <source>
        <dbReference type="Pfam" id="PF01471"/>
    </source>
</evidence>
<accession>A0A160PB15</accession>
<protein>
    <submittedName>
        <fullName evidence="3">Peptidoglycan-binding protein</fullName>
    </submittedName>
</protein>
<feature type="domain" description="Peptidoglycan binding-like" evidence="2">
    <location>
        <begin position="185"/>
        <end position="240"/>
    </location>
</feature>
<dbReference type="Proteomes" id="UP000218288">
    <property type="component" value="Chromosome"/>
</dbReference>
<name>A0A160PB15_9HYPH</name>
<dbReference type="EMBL" id="AP014809">
    <property type="protein sequence ID" value="BAU89325.1"/>
    <property type="molecule type" value="Genomic_DNA"/>
</dbReference>
<feature type="compositionally biased region" description="Basic and acidic residues" evidence="1">
    <location>
        <begin position="1"/>
        <end position="13"/>
    </location>
</feature>